<dbReference type="CDD" id="cd08702">
    <property type="entry name" value="Arna_FMT_C"/>
    <property type="match status" value="1"/>
</dbReference>
<dbReference type="EC" id="2.1.2.9" evidence="3"/>
<dbReference type="InterPro" id="IPR011034">
    <property type="entry name" value="Formyl_transferase-like_C_sf"/>
</dbReference>
<keyword evidence="3" id="KW-0808">Transferase</keyword>
<dbReference type="STRING" id="29367.CLPUN_21170"/>
<dbReference type="InterPro" id="IPR036477">
    <property type="entry name" value="Formyl_transf_N_sf"/>
</dbReference>
<sequence>MRSKLMLFIATEKGECVLKSLLSFDKDLVKIVIGFNEVNVKENYYNEIKDRCQNNEILFYDWNDVKSNLECLLINEDISEAVAIGWKFFIPLSINKYLKHKLIVFHDSLLPQYRGFAPTPTALICGEKEIGMSVIYAEKEADCGDIIIQKKFCVDEKIYIKDVIKKQSELYCEAMLELITKLENDNIITYKQNSNNATYSIWRNPEDCEIDWNDSSEKIYNLIRAVNIPYTGAFTYFENERIYIWKAEPVDDLNFAIRNSGKIWKIDNGMPLIVCGEGVLKLTDITDENGNDFIFNKLRIRLGRRW</sequence>
<comment type="caution">
    <text evidence="3">The sequence shown here is derived from an EMBL/GenBank/DDBJ whole genome shotgun (WGS) entry which is preliminary data.</text>
</comment>
<evidence type="ECO:0000313" key="4">
    <source>
        <dbReference type="Proteomes" id="UP000190890"/>
    </source>
</evidence>
<dbReference type="SUPFAM" id="SSF53328">
    <property type="entry name" value="Formyltransferase"/>
    <property type="match status" value="1"/>
</dbReference>
<accession>A0A1S8TK04</accession>
<dbReference type="Proteomes" id="UP000190890">
    <property type="component" value="Unassembled WGS sequence"/>
</dbReference>
<dbReference type="Pfam" id="PF00551">
    <property type="entry name" value="Formyl_trans_N"/>
    <property type="match status" value="1"/>
</dbReference>
<dbReference type="EMBL" id="LZZM01000138">
    <property type="protein sequence ID" value="OOM77944.1"/>
    <property type="molecule type" value="Genomic_DNA"/>
</dbReference>
<dbReference type="GO" id="GO:0004479">
    <property type="term" value="F:methionyl-tRNA formyltransferase activity"/>
    <property type="evidence" value="ECO:0007669"/>
    <property type="project" value="UniProtKB-EC"/>
</dbReference>
<feature type="domain" description="Formyl transferase N-terminal" evidence="1">
    <location>
        <begin position="82"/>
        <end position="175"/>
    </location>
</feature>
<dbReference type="Gene3D" id="3.40.50.12230">
    <property type="match status" value="1"/>
</dbReference>
<feature type="domain" description="Formyl transferase C-terminal" evidence="2">
    <location>
        <begin position="205"/>
        <end position="291"/>
    </location>
</feature>
<gene>
    <name evidence="3" type="primary">fmt_1</name>
    <name evidence="3" type="ORF">CLPUN_21170</name>
</gene>
<dbReference type="GO" id="GO:0005829">
    <property type="term" value="C:cytosol"/>
    <property type="evidence" value="ECO:0007669"/>
    <property type="project" value="TreeGrafter"/>
</dbReference>
<reference evidence="3" key="1">
    <citation type="submission" date="2016-05" db="EMBL/GenBank/DDBJ databases">
        <title>Microbial solvent formation.</title>
        <authorList>
            <person name="Poehlein A."/>
            <person name="Montoya Solano J.D."/>
            <person name="Flitsch S."/>
            <person name="Krabben P."/>
            <person name="Duerre P."/>
            <person name="Daniel R."/>
        </authorList>
    </citation>
    <scope>NUCLEOTIDE SEQUENCE [LARGE SCALE GENOMIC DNA]</scope>
    <source>
        <strain evidence="3">DSM 2619</strain>
    </source>
</reference>
<organism evidence="3 4">
    <name type="scientific">Clostridium puniceum</name>
    <dbReference type="NCBI Taxonomy" id="29367"/>
    <lineage>
        <taxon>Bacteria</taxon>
        <taxon>Bacillati</taxon>
        <taxon>Bacillota</taxon>
        <taxon>Clostridia</taxon>
        <taxon>Eubacteriales</taxon>
        <taxon>Clostridiaceae</taxon>
        <taxon>Clostridium</taxon>
    </lineage>
</organism>
<evidence type="ECO:0000259" key="2">
    <source>
        <dbReference type="Pfam" id="PF02911"/>
    </source>
</evidence>
<dbReference type="InterPro" id="IPR002376">
    <property type="entry name" value="Formyl_transf_N"/>
</dbReference>
<dbReference type="PANTHER" id="PTHR11138:SF5">
    <property type="entry name" value="METHIONYL-TRNA FORMYLTRANSFERASE, MITOCHONDRIAL"/>
    <property type="match status" value="1"/>
</dbReference>
<dbReference type="AlphaFoldDB" id="A0A1S8TK04"/>
<dbReference type="SUPFAM" id="SSF50486">
    <property type="entry name" value="FMT C-terminal domain-like"/>
    <property type="match status" value="1"/>
</dbReference>
<dbReference type="OrthoDB" id="9802815at2"/>
<dbReference type="PANTHER" id="PTHR11138">
    <property type="entry name" value="METHIONYL-TRNA FORMYLTRANSFERASE"/>
    <property type="match status" value="1"/>
</dbReference>
<dbReference type="Pfam" id="PF02911">
    <property type="entry name" value="Formyl_trans_C"/>
    <property type="match status" value="1"/>
</dbReference>
<name>A0A1S8TK04_9CLOT</name>
<evidence type="ECO:0000313" key="3">
    <source>
        <dbReference type="EMBL" id="OOM77944.1"/>
    </source>
</evidence>
<protein>
    <submittedName>
        <fullName evidence="3">Methionyl-tRNA formyltransferase</fullName>
        <ecNumber evidence="3">2.1.2.9</ecNumber>
    </submittedName>
</protein>
<dbReference type="RefSeq" id="WP_077847258.1">
    <property type="nucleotide sequence ID" value="NZ_LZZM01000138.1"/>
</dbReference>
<dbReference type="InterPro" id="IPR005793">
    <property type="entry name" value="Formyl_trans_C"/>
</dbReference>
<evidence type="ECO:0000259" key="1">
    <source>
        <dbReference type="Pfam" id="PF00551"/>
    </source>
</evidence>
<proteinExistence type="predicted"/>
<keyword evidence="4" id="KW-1185">Reference proteome</keyword>